<dbReference type="AlphaFoldDB" id="A0A3B1CYF2"/>
<dbReference type="GO" id="GO:0005829">
    <property type="term" value="C:cytosol"/>
    <property type="evidence" value="ECO:0007669"/>
    <property type="project" value="TreeGrafter"/>
</dbReference>
<dbReference type="GO" id="GO:0000287">
    <property type="term" value="F:magnesium ion binding"/>
    <property type="evidence" value="ECO:0007669"/>
    <property type="project" value="TreeGrafter"/>
</dbReference>
<evidence type="ECO:0000256" key="11">
    <source>
        <dbReference type="ARBA" id="ARBA00022741"/>
    </source>
</evidence>
<evidence type="ECO:0000256" key="6">
    <source>
        <dbReference type="ARBA" id="ARBA00022490"/>
    </source>
</evidence>
<dbReference type="InterPro" id="IPR050408">
    <property type="entry name" value="HGPRT"/>
</dbReference>
<dbReference type="GO" id="GO:0032264">
    <property type="term" value="P:IMP salvage"/>
    <property type="evidence" value="ECO:0007669"/>
    <property type="project" value="TreeGrafter"/>
</dbReference>
<evidence type="ECO:0000256" key="2">
    <source>
        <dbReference type="ARBA" id="ARBA00004496"/>
    </source>
</evidence>
<keyword evidence="11" id="KW-0547">Nucleotide-binding</keyword>
<dbReference type="CDD" id="cd06223">
    <property type="entry name" value="PRTases_typeI"/>
    <property type="match status" value="1"/>
</dbReference>
<dbReference type="InterPro" id="IPR029057">
    <property type="entry name" value="PRTase-like"/>
</dbReference>
<dbReference type="GO" id="GO:0006178">
    <property type="term" value="P:guanine salvage"/>
    <property type="evidence" value="ECO:0007669"/>
    <property type="project" value="TreeGrafter"/>
</dbReference>
<evidence type="ECO:0000256" key="5">
    <source>
        <dbReference type="ARBA" id="ARBA00011895"/>
    </source>
</evidence>
<dbReference type="GO" id="GO:0004422">
    <property type="term" value="F:hypoxanthine phosphoribosyltransferase activity"/>
    <property type="evidence" value="ECO:0007669"/>
    <property type="project" value="InterPro"/>
</dbReference>
<comment type="subcellular location">
    <subcellularLocation>
        <location evidence="2">Cytoplasm</location>
    </subcellularLocation>
</comment>
<dbReference type="GO" id="GO:0032263">
    <property type="term" value="P:GMP salvage"/>
    <property type="evidence" value="ECO:0007669"/>
    <property type="project" value="TreeGrafter"/>
</dbReference>
<dbReference type="PANTHER" id="PTHR43340">
    <property type="entry name" value="HYPOXANTHINE-GUANINE PHOSPHORIBOSYLTRANSFERASE"/>
    <property type="match status" value="1"/>
</dbReference>
<dbReference type="GO" id="GO:0000166">
    <property type="term" value="F:nucleotide binding"/>
    <property type="evidence" value="ECO:0007669"/>
    <property type="project" value="UniProtKB-KW"/>
</dbReference>
<evidence type="ECO:0000313" key="14">
    <source>
        <dbReference type="EMBL" id="VAX24355.1"/>
    </source>
</evidence>
<keyword evidence="12" id="KW-0460">Magnesium</keyword>
<keyword evidence="9" id="KW-0479">Metal-binding</keyword>
<dbReference type="GO" id="GO:0046100">
    <property type="term" value="P:hypoxanthine metabolic process"/>
    <property type="evidence" value="ECO:0007669"/>
    <property type="project" value="TreeGrafter"/>
</dbReference>
<evidence type="ECO:0000256" key="10">
    <source>
        <dbReference type="ARBA" id="ARBA00022726"/>
    </source>
</evidence>
<dbReference type="NCBIfam" id="TIGR01203">
    <property type="entry name" value="HGPRTase"/>
    <property type="match status" value="1"/>
</dbReference>
<sequence length="181" mass="19868">MPDFDTKQALNTLISQSEIANRVDALAASIAKDTSGSPTILVALLKGSVVFLSDLMRRLHAHGVSPVIDFLMVSSYKDTQESSGTIEIISDIKSSVEGKTVVLIDDIIDTGRTMLEVKKRLEAKHADKVLTVALLDKPSRRKVDILPDYYGFTIDDVFVVGYGLDFAGEYRCLPYIATIEN</sequence>
<keyword evidence="8 14" id="KW-0808">Transferase</keyword>
<comment type="pathway">
    <text evidence="3">Purine metabolism; IMP biosynthesis via salvage pathway; IMP from hypoxanthine: step 1/1.</text>
</comment>
<keyword evidence="10" id="KW-0660">Purine salvage</keyword>
<dbReference type="EC" id="2.4.2.8" evidence="5"/>
<evidence type="ECO:0000259" key="13">
    <source>
        <dbReference type="Pfam" id="PF00156"/>
    </source>
</evidence>
<keyword evidence="7 14" id="KW-0328">Glycosyltransferase</keyword>
<reference evidence="14" key="1">
    <citation type="submission" date="2018-06" db="EMBL/GenBank/DDBJ databases">
        <authorList>
            <person name="Zhirakovskaya E."/>
        </authorList>
    </citation>
    <scope>NUCLEOTIDE SEQUENCE</scope>
</reference>
<dbReference type="EMBL" id="UOGC01000164">
    <property type="protein sequence ID" value="VAX24355.1"/>
    <property type="molecule type" value="Genomic_DNA"/>
</dbReference>
<evidence type="ECO:0000256" key="3">
    <source>
        <dbReference type="ARBA" id="ARBA00004669"/>
    </source>
</evidence>
<dbReference type="GO" id="GO:0006166">
    <property type="term" value="P:purine ribonucleoside salvage"/>
    <property type="evidence" value="ECO:0007669"/>
    <property type="project" value="UniProtKB-KW"/>
</dbReference>
<comment type="similarity">
    <text evidence="4">Belongs to the purine/pyrimidine phosphoribosyltransferase family.</text>
</comment>
<feature type="domain" description="Phosphoribosyltransferase" evidence="13">
    <location>
        <begin position="16"/>
        <end position="166"/>
    </location>
</feature>
<protein>
    <recommendedName>
        <fullName evidence="5">hypoxanthine phosphoribosyltransferase</fullName>
        <ecNumber evidence="5">2.4.2.8</ecNumber>
    </recommendedName>
</protein>
<comment type="cofactor">
    <cofactor evidence="1">
        <name>Mg(2+)</name>
        <dbReference type="ChEBI" id="CHEBI:18420"/>
    </cofactor>
</comment>
<dbReference type="Gene3D" id="3.40.50.2020">
    <property type="match status" value="1"/>
</dbReference>
<keyword evidence="6" id="KW-0963">Cytoplasm</keyword>
<organism evidence="14">
    <name type="scientific">hydrothermal vent metagenome</name>
    <dbReference type="NCBI Taxonomy" id="652676"/>
    <lineage>
        <taxon>unclassified sequences</taxon>
        <taxon>metagenomes</taxon>
        <taxon>ecological metagenomes</taxon>
    </lineage>
</organism>
<evidence type="ECO:0000256" key="8">
    <source>
        <dbReference type="ARBA" id="ARBA00022679"/>
    </source>
</evidence>
<evidence type="ECO:0000256" key="4">
    <source>
        <dbReference type="ARBA" id="ARBA00008391"/>
    </source>
</evidence>
<evidence type="ECO:0000256" key="7">
    <source>
        <dbReference type="ARBA" id="ARBA00022676"/>
    </source>
</evidence>
<evidence type="ECO:0000256" key="9">
    <source>
        <dbReference type="ARBA" id="ARBA00022723"/>
    </source>
</evidence>
<gene>
    <name evidence="14" type="ORF">MNBD_NITROSPINAE01-141</name>
</gene>
<dbReference type="InterPro" id="IPR000836">
    <property type="entry name" value="PRTase_dom"/>
</dbReference>
<dbReference type="InterPro" id="IPR005904">
    <property type="entry name" value="Hxn_phspho_trans"/>
</dbReference>
<proteinExistence type="inferred from homology"/>
<evidence type="ECO:0000256" key="1">
    <source>
        <dbReference type="ARBA" id="ARBA00001946"/>
    </source>
</evidence>
<accession>A0A3B1CYF2</accession>
<name>A0A3B1CYF2_9ZZZZ</name>
<dbReference type="SUPFAM" id="SSF53271">
    <property type="entry name" value="PRTase-like"/>
    <property type="match status" value="1"/>
</dbReference>
<evidence type="ECO:0000256" key="12">
    <source>
        <dbReference type="ARBA" id="ARBA00022842"/>
    </source>
</evidence>
<dbReference type="Pfam" id="PF00156">
    <property type="entry name" value="Pribosyltran"/>
    <property type="match status" value="1"/>
</dbReference>
<dbReference type="PANTHER" id="PTHR43340:SF1">
    <property type="entry name" value="HYPOXANTHINE PHOSPHORIBOSYLTRANSFERASE"/>
    <property type="match status" value="1"/>
</dbReference>